<dbReference type="EMBL" id="CP008921">
    <property type="protein sequence ID" value="AIG43311.1"/>
    <property type="molecule type" value="Genomic_DNA"/>
</dbReference>
<dbReference type="InterPro" id="IPR048166">
    <property type="entry name" value="VVA0879-like"/>
</dbReference>
<protein>
    <submittedName>
        <fullName evidence="1">Uncharacterized protein</fullName>
    </submittedName>
</protein>
<dbReference type="RefSeq" id="WP_024390790.1">
    <property type="nucleotide sequence ID" value="NZ_ALLE01000039.1"/>
</dbReference>
<evidence type="ECO:0000313" key="1">
    <source>
        <dbReference type="EMBL" id="AIG43311.1"/>
    </source>
</evidence>
<proteinExistence type="predicted"/>
<reference evidence="1 2" key="1">
    <citation type="journal article" date="2014" name="Genome Announc.">
        <title>Whole-Genome Sequence of Streptococcus suis Serotype 4 Reference Strain 6407.</title>
        <authorList>
            <person name="Wang K."/>
            <person name="Chen J."/>
            <person name="Yao H."/>
            <person name="Lu C."/>
        </authorList>
    </citation>
    <scope>NUCLEOTIDE SEQUENCE [LARGE SCALE GENOMIC DNA]</scope>
    <source>
        <strain evidence="1">6407</strain>
    </source>
</reference>
<dbReference type="NCBIfam" id="NF041591">
    <property type="entry name" value="CxxC_VVA0879"/>
    <property type="match status" value="1"/>
</dbReference>
<accession>A0A075SIV1</accession>
<name>A0A075SIV1_STRSU</name>
<dbReference type="HOGENOM" id="CLU_2153899_0_0_9"/>
<evidence type="ECO:0000313" key="2">
    <source>
        <dbReference type="Proteomes" id="UP000028185"/>
    </source>
</evidence>
<dbReference type="PATRIC" id="fig|1214179.4.peg.838"/>
<dbReference type="Proteomes" id="UP000028185">
    <property type="component" value="Chromosome"/>
</dbReference>
<sequence>MIKQTLAEWKAEGVKLFGEDVEKHMFKCPKCGRENKVSEFKKYTASPDDAVFNCIGRYNPKIGCNWAAYGLFGTLGKDRVVILPNGKETEVFDFGRGGIYD</sequence>
<dbReference type="AlphaFoldDB" id="A0A075SIV1"/>
<gene>
    <name evidence="1" type="ORF">ID09_04395</name>
</gene>
<organism evidence="1 2">
    <name type="scientific">Streptococcus suis 6407</name>
    <dbReference type="NCBI Taxonomy" id="1214179"/>
    <lineage>
        <taxon>Bacteria</taxon>
        <taxon>Bacillati</taxon>
        <taxon>Bacillota</taxon>
        <taxon>Bacilli</taxon>
        <taxon>Lactobacillales</taxon>
        <taxon>Streptococcaceae</taxon>
        <taxon>Streptococcus</taxon>
    </lineage>
</organism>